<reference evidence="3 4" key="1">
    <citation type="submission" date="2020-05" db="EMBL/GenBank/DDBJ databases">
        <title>Complete genome of Desulfobulbus oligotrophicus.</title>
        <authorList>
            <person name="Podar M."/>
        </authorList>
    </citation>
    <scope>NUCLEOTIDE SEQUENCE [LARGE SCALE GENOMIC DNA]</scope>
    <source>
        <strain evidence="3 4">Prop6</strain>
    </source>
</reference>
<dbReference type="AlphaFoldDB" id="A0A7T5VEV9"/>
<dbReference type="SUPFAM" id="SSF53213">
    <property type="entry name" value="LigB-like"/>
    <property type="match status" value="1"/>
</dbReference>
<evidence type="ECO:0000313" key="4">
    <source>
        <dbReference type="Proteomes" id="UP000596092"/>
    </source>
</evidence>
<dbReference type="PANTHER" id="PTHR11060:SF0">
    <property type="entry name" value="PROTEIN MEMO1"/>
    <property type="match status" value="1"/>
</dbReference>
<evidence type="ECO:0000256" key="1">
    <source>
        <dbReference type="ARBA" id="ARBA00006315"/>
    </source>
</evidence>
<protein>
    <recommendedName>
        <fullName evidence="2">MEMO1 family protein HP555_12505</fullName>
    </recommendedName>
</protein>
<proteinExistence type="inferred from homology"/>
<dbReference type="Gene3D" id="3.40.830.10">
    <property type="entry name" value="LigB-like"/>
    <property type="match status" value="1"/>
</dbReference>
<name>A0A7T5VEV9_9BACT</name>
<dbReference type="RefSeq" id="WP_199262914.1">
    <property type="nucleotide sequence ID" value="NZ_CP054140.1"/>
</dbReference>
<dbReference type="NCBIfam" id="TIGR04336">
    <property type="entry name" value="AmmeMemoSam_B"/>
    <property type="match status" value="1"/>
</dbReference>
<gene>
    <name evidence="3" type="primary">amrB</name>
    <name evidence="3" type="ORF">HP555_12505</name>
</gene>
<comment type="similarity">
    <text evidence="1 2">Belongs to the MEMO1 family.</text>
</comment>
<accession>A0A7T5VEV9</accession>
<sequence>MIRNPAVADRFYPGDAEHLRSAMDIFVPVTTAEEKEQAMVVIMPHAGYVYSGATAGATISRVVVPETVLIMGPNHRGQGAALALGTEDWRMPMGMVPINQQLARAILRQSEDIREDSEAHRHEHSLEVQVPFLQQVQPQLQIVPLMVSHVSYTLCQKVAADLAAVLQAYRNPVLIVASTDMSHYETRKQAAQKDQLAIERILALDPEGLYATVHRNRISMCGVIPTTIALLVALQLGAKQARMVHYTDSGEASGDVSQVVGYAGLIVS</sequence>
<dbReference type="CDD" id="cd07361">
    <property type="entry name" value="MEMO_like"/>
    <property type="match status" value="1"/>
</dbReference>
<dbReference type="KEGG" id="dog:HP555_12505"/>
<dbReference type="InterPro" id="IPR002737">
    <property type="entry name" value="MEMO1_fam"/>
</dbReference>
<evidence type="ECO:0000256" key="2">
    <source>
        <dbReference type="HAMAP-Rule" id="MF_00055"/>
    </source>
</evidence>
<keyword evidence="4" id="KW-1185">Reference proteome</keyword>
<dbReference type="EMBL" id="CP054140">
    <property type="protein sequence ID" value="QQG66630.1"/>
    <property type="molecule type" value="Genomic_DNA"/>
</dbReference>
<dbReference type="Pfam" id="PF01875">
    <property type="entry name" value="Memo"/>
    <property type="match status" value="1"/>
</dbReference>
<evidence type="ECO:0000313" key="3">
    <source>
        <dbReference type="EMBL" id="QQG66630.1"/>
    </source>
</evidence>
<organism evidence="3 4">
    <name type="scientific">Desulfobulbus oligotrophicus</name>
    <dbReference type="NCBI Taxonomy" id="1909699"/>
    <lineage>
        <taxon>Bacteria</taxon>
        <taxon>Pseudomonadati</taxon>
        <taxon>Thermodesulfobacteriota</taxon>
        <taxon>Desulfobulbia</taxon>
        <taxon>Desulfobulbales</taxon>
        <taxon>Desulfobulbaceae</taxon>
        <taxon>Desulfobulbus</taxon>
    </lineage>
</organism>
<dbReference type="Proteomes" id="UP000596092">
    <property type="component" value="Chromosome"/>
</dbReference>
<dbReference type="PANTHER" id="PTHR11060">
    <property type="entry name" value="PROTEIN MEMO1"/>
    <property type="match status" value="1"/>
</dbReference>
<dbReference type="HAMAP" id="MF_00055">
    <property type="entry name" value="MEMO1"/>
    <property type="match status" value="1"/>
</dbReference>